<keyword evidence="2" id="KW-0812">Transmembrane</keyword>
<keyword evidence="2" id="KW-1133">Transmembrane helix</keyword>
<sequence length="198" mass="21629">DIFRSADPPARIESSLIMDADDYVMVGQDGELEERPALLKNEGAETPTCQTPPPSSPLPDEGSFDTNDNTVRDPLIFAVLTLELIISCISCIFQMMVDFVDYARPQALGAVQKLINKLDIMRQETVSATGRPHPHQAWQPSLRDKGMAGRLEALLAAGYKVLCKRSGHVVSVALDRPQRVAWASAALLGLTTLAWVIC</sequence>
<evidence type="ECO:0000313" key="3">
    <source>
        <dbReference type="EMBL" id="JAT74908.1"/>
    </source>
</evidence>
<name>A0A1D2A6Y8_AUXPR</name>
<feature type="transmembrane region" description="Helical" evidence="2">
    <location>
        <begin position="75"/>
        <end position="97"/>
    </location>
</feature>
<feature type="transmembrane region" description="Helical" evidence="2">
    <location>
        <begin position="180"/>
        <end position="197"/>
    </location>
</feature>
<proteinExistence type="predicted"/>
<organism evidence="3">
    <name type="scientific">Auxenochlorella protothecoides</name>
    <name type="common">Green microalga</name>
    <name type="synonym">Chlorella protothecoides</name>
    <dbReference type="NCBI Taxonomy" id="3075"/>
    <lineage>
        <taxon>Eukaryota</taxon>
        <taxon>Viridiplantae</taxon>
        <taxon>Chlorophyta</taxon>
        <taxon>core chlorophytes</taxon>
        <taxon>Trebouxiophyceae</taxon>
        <taxon>Chlorellales</taxon>
        <taxon>Chlorellaceae</taxon>
        <taxon>Auxenochlorella</taxon>
    </lineage>
</organism>
<evidence type="ECO:0000256" key="2">
    <source>
        <dbReference type="SAM" id="Phobius"/>
    </source>
</evidence>
<feature type="region of interest" description="Disordered" evidence="1">
    <location>
        <begin position="34"/>
        <end position="66"/>
    </location>
</feature>
<reference evidence="3" key="1">
    <citation type="submission" date="2015-08" db="EMBL/GenBank/DDBJ databases">
        <authorList>
            <person name="Babu N.S."/>
            <person name="Beckwith C.J."/>
            <person name="Beseler K.G."/>
            <person name="Brison A."/>
            <person name="Carone J.V."/>
            <person name="Caskin T.P."/>
            <person name="Diamond M."/>
            <person name="Durham M.E."/>
            <person name="Foxe J.M."/>
            <person name="Go M."/>
            <person name="Henderson B.A."/>
            <person name="Jones I.B."/>
            <person name="McGettigan J.A."/>
            <person name="Micheletti S.J."/>
            <person name="Nasrallah M.E."/>
            <person name="Ortiz D."/>
            <person name="Piller C.R."/>
            <person name="Privatt S.R."/>
            <person name="Schneider S.L."/>
            <person name="Sharp S."/>
            <person name="Smith T.C."/>
            <person name="Stanton J.D."/>
            <person name="Ullery H.E."/>
            <person name="Wilson R.J."/>
            <person name="Serrano M.G."/>
            <person name="Buck G."/>
            <person name="Lee V."/>
            <person name="Wang Y."/>
            <person name="Carvalho R."/>
            <person name="Voegtly L."/>
            <person name="Shi R."/>
            <person name="Duckworth R."/>
            <person name="Johnson A."/>
            <person name="Loviza R."/>
            <person name="Walstead R."/>
            <person name="Shah Z."/>
            <person name="Kiflezghi M."/>
            <person name="Wade K."/>
            <person name="Ball S.L."/>
            <person name="Bradley K.W."/>
            <person name="Asai D.J."/>
            <person name="Bowman C.A."/>
            <person name="Russell D.A."/>
            <person name="Pope W.H."/>
            <person name="Jacobs-Sera D."/>
            <person name="Hendrix R.W."/>
            <person name="Hatfull G.F."/>
        </authorList>
    </citation>
    <scope>NUCLEOTIDE SEQUENCE</scope>
</reference>
<keyword evidence="2" id="KW-0472">Membrane</keyword>
<feature type="non-terminal residue" evidence="3">
    <location>
        <position position="1"/>
    </location>
</feature>
<dbReference type="EMBL" id="GDKF01003714">
    <property type="protein sequence ID" value="JAT74908.1"/>
    <property type="molecule type" value="Transcribed_RNA"/>
</dbReference>
<accession>A0A1D2A6Y8</accession>
<gene>
    <name evidence="3" type="ORF">g.1570</name>
</gene>
<dbReference type="AlphaFoldDB" id="A0A1D2A6Y8"/>
<evidence type="ECO:0000256" key="1">
    <source>
        <dbReference type="SAM" id="MobiDB-lite"/>
    </source>
</evidence>
<protein>
    <submittedName>
        <fullName evidence="3">Uncharacterized protein</fullName>
    </submittedName>
</protein>